<keyword evidence="2" id="KW-1185">Reference proteome</keyword>
<gene>
    <name evidence="1" type="ORF">HNP84_006977</name>
</gene>
<sequence>MDYEFTILDLGLLRDVSQLIESKVDYRVRGSSGFLSVHEC</sequence>
<dbReference type="EMBL" id="JACHGN010000017">
    <property type="protein sequence ID" value="MBB5137225.1"/>
    <property type="molecule type" value="Genomic_DNA"/>
</dbReference>
<protein>
    <submittedName>
        <fullName evidence="1">Uncharacterized protein</fullName>
    </submittedName>
</protein>
<proteinExistence type="predicted"/>
<dbReference type="AlphaFoldDB" id="A0A840PMF2"/>
<accession>A0A840PMF2</accession>
<reference evidence="1 2" key="1">
    <citation type="submission" date="2020-08" db="EMBL/GenBank/DDBJ databases">
        <title>Genomic Encyclopedia of Type Strains, Phase IV (KMG-IV): sequencing the most valuable type-strain genomes for metagenomic binning, comparative biology and taxonomic classification.</title>
        <authorList>
            <person name="Goeker M."/>
        </authorList>
    </citation>
    <scope>NUCLEOTIDE SEQUENCE [LARGE SCALE GENOMIC DNA]</scope>
    <source>
        <strain evidence="1 2">DSM 45615</strain>
    </source>
</reference>
<organism evidence="1 2">
    <name type="scientific">Thermocatellispora tengchongensis</name>
    <dbReference type="NCBI Taxonomy" id="1073253"/>
    <lineage>
        <taxon>Bacteria</taxon>
        <taxon>Bacillati</taxon>
        <taxon>Actinomycetota</taxon>
        <taxon>Actinomycetes</taxon>
        <taxon>Streptosporangiales</taxon>
        <taxon>Streptosporangiaceae</taxon>
        <taxon>Thermocatellispora</taxon>
    </lineage>
</organism>
<name>A0A840PMF2_9ACTN</name>
<evidence type="ECO:0000313" key="2">
    <source>
        <dbReference type="Proteomes" id="UP000578449"/>
    </source>
</evidence>
<dbReference type="Proteomes" id="UP000578449">
    <property type="component" value="Unassembled WGS sequence"/>
</dbReference>
<evidence type="ECO:0000313" key="1">
    <source>
        <dbReference type="EMBL" id="MBB5137225.1"/>
    </source>
</evidence>
<comment type="caution">
    <text evidence="1">The sequence shown here is derived from an EMBL/GenBank/DDBJ whole genome shotgun (WGS) entry which is preliminary data.</text>
</comment>